<dbReference type="Pfam" id="PF04124">
    <property type="entry name" value="Dor1"/>
    <property type="match status" value="1"/>
</dbReference>
<evidence type="ECO:0000256" key="4">
    <source>
        <dbReference type="ARBA" id="ARBA00022448"/>
    </source>
</evidence>
<evidence type="ECO:0000256" key="5">
    <source>
        <dbReference type="ARBA" id="ARBA00022927"/>
    </source>
</evidence>
<evidence type="ECO:0000256" key="6">
    <source>
        <dbReference type="ARBA" id="ARBA00023034"/>
    </source>
</evidence>
<reference evidence="9 10" key="1">
    <citation type="journal article" date="2007" name="Science">
        <title>Sea anemone genome reveals ancestral eumetazoan gene repertoire and genomic organization.</title>
        <authorList>
            <person name="Putnam N.H."/>
            <person name="Srivastava M."/>
            <person name="Hellsten U."/>
            <person name="Dirks B."/>
            <person name="Chapman J."/>
            <person name="Salamov A."/>
            <person name="Terry A."/>
            <person name="Shapiro H."/>
            <person name="Lindquist E."/>
            <person name="Kapitonov V.V."/>
            <person name="Jurka J."/>
            <person name="Genikhovich G."/>
            <person name="Grigoriev I.V."/>
            <person name="Lucas S.M."/>
            <person name="Steele R.E."/>
            <person name="Finnerty J.R."/>
            <person name="Technau U."/>
            <person name="Martindale M.Q."/>
            <person name="Rokhsar D.S."/>
        </authorList>
    </citation>
    <scope>NUCLEOTIDE SEQUENCE [LARGE SCALE GENOMIC DNA]</scope>
    <source>
        <strain evidence="10">CH2 X CH6</strain>
    </source>
</reference>
<dbReference type="eggNOG" id="KOG2069">
    <property type="taxonomic scope" value="Eukaryota"/>
</dbReference>
<dbReference type="GO" id="GO:0015031">
    <property type="term" value="P:protein transport"/>
    <property type="evidence" value="ECO:0007669"/>
    <property type="project" value="UniProtKB-KW"/>
</dbReference>
<dbReference type="EMBL" id="DS473182">
    <property type="protein sequence ID" value="EDO27440.1"/>
    <property type="molecule type" value="Genomic_DNA"/>
</dbReference>
<dbReference type="KEGG" id="nve:5497736"/>
<name>A7T987_NEMVE</name>
<dbReference type="InterPro" id="IPR007255">
    <property type="entry name" value="COG8"/>
</dbReference>
<dbReference type="Proteomes" id="UP000001593">
    <property type="component" value="Unassembled WGS sequence"/>
</dbReference>
<evidence type="ECO:0000256" key="7">
    <source>
        <dbReference type="ARBA" id="ARBA00023136"/>
    </source>
</evidence>
<keyword evidence="10" id="KW-1185">Reference proteome</keyword>
<dbReference type="InParanoid" id="A7T987"/>
<dbReference type="GO" id="GO:0000139">
    <property type="term" value="C:Golgi membrane"/>
    <property type="evidence" value="ECO:0007669"/>
    <property type="project" value="UniProtKB-SubCell"/>
</dbReference>
<accession>A7T987</accession>
<evidence type="ECO:0000256" key="2">
    <source>
        <dbReference type="ARBA" id="ARBA00006419"/>
    </source>
</evidence>
<dbReference type="PANTHER" id="PTHR21311:SF0">
    <property type="entry name" value="CONSERVED OLIGOMERIC GOLGI COMPLEX SUBUNIT 8"/>
    <property type="match status" value="1"/>
</dbReference>
<proteinExistence type="inferred from homology"/>
<dbReference type="GO" id="GO:0017119">
    <property type="term" value="C:Golgi transport complex"/>
    <property type="evidence" value="ECO:0007669"/>
    <property type="project" value="InterPro"/>
</dbReference>
<dbReference type="HOGENOM" id="CLU_017968_0_0_1"/>
<dbReference type="PANTHER" id="PTHR21311">
    <property type="entry name" value="CONSERVED OLIGOMERIC GOLGI COMPLEX COMPONENT 8"/>
    <property type="match status" value="1"/>
</dbReference>
<feature type="non-terminal residue" evidence="9">
    <location>
        <position position="145"/>
    </location>
</feature>
<organism evidence="9 10">
    <name type="scientific">Nematostella vectensis</name>
    <name type="common">Starlet sea anemone</name>
    <dbReference type="NCBI Taxonomy" id="45351"/>
    <lineage>
        <taxon>Eukaryota</taxon>
        <taxon>Metazoa</taxon>
        <taxon>Cnidaria</taxon>
        <taxon>Anthozoa</taxon>
        <taxon>Hexacorallia</taxon>
        <taxon>Actiniaria</taxon>
        <taxon>Edwardsiidae</taxon>
        <taxon>Nematostella</taxon>
    </lineage>
</organism>
<dbReference type="SUPFAM" id="SSF74788">
    <property type="entry name" value="Cullin repeat-like"/>
    <property type="match status" value="1"/>
</dbReference>
<sequence length="145" mass="16807">QLMDTCVRNNYYEEALELSSYIKRLEKKLSNIPVIQSIVQAVQGSTQLMLMQLQQQLRSSIQLPACLRVIGYLRRLEVFSEPELRIKFLQARGAWLQSVLSSVPSDDPYYHITKIIEASRVHLFDIVTQYRAIFSDDDPILSMEN</sequence>
<dbReference type="AlphaFoldDB" id="A7T987"/>
<protein>
    <recommendedName>
        <fullName evidence="3">Conserved oligomeric Golgi complex subunit 8</fullName>
    </recommendedName>
    <alternativeName>
        <fullName evidence="8">Component of oligomeric Golgi complex 8</fullName>
    </alternativeName>
</protein>
<dbReference type="PhylomeDB" id="A7T987"/>
<comment type="subcellular location">
    <subcellularLocation>
        <location evidence="1">Golgi apparatus membrane</location>
        <topology evidence="1">Peripheral membrane protein</topology>
    </subcellularLocation>
</comment>
<evidence type="ECO:0000256" key="1">
    <source>
        <dbReference type="ARBA" id="ARBA00004395"/>
    </source>
</evidence>
<gene>
    <name evidence="9" type="ORF">NEMVEDRAFT_v1g46481</name>
</gene>
<keyword evidence="4" id="KW-0813">Transport</keyword>
<keyword evidence="5" id="KW-0653">Protein transport</keyword>
<evidence type="ECO:0000313" key="10">
    <source>
        <dbReference type="Proteomes" id="UP000001593"/>
    </source>
</evidence>
<feature type="non-terminal residue" evidence="9">
    <location>
        <position position="1"/>
    </location>
</feature>
<keyword evidence="7" id="KW-0472">Membrane</keyword>
<dbReference type="STRING" id="45351.A7T987"/>
<evidence type="ECO:0000256" key="8">
    <source>
        <dbReference type="ARBA" id="ARBA00031347"/>
    </source>
</evidence>
<evidence type="ECO:0000256" key="3">
    <source>
        <dbReference type="ARBA" id="ARBA00020983"/>
    </source>
</evidence>
<keyword evidence="6" id="KW-0333">Golgi apparatus</keyword>
<dbReference type="InterPro" id="IPR016159">
    <property type="entry name" value="Cullin_repeat-like_dom_sf"/>
</dbReference>
<comment type="similarity">
    <text evidence="2">Belongs to the COG8 family.</text>
</comment>
<evidence type="ECO:0000313" key="9">
    <source>
        <dbReference type="EMBL" id="EDO27440.1"/>
    </source>
</evidence>